<evidence type="ECO:0000259" key="4">
    <source>
        <dbReference type="PROSITE" id="PS51387"/>
    </source>
</evidence>
<evidence type="ECO:0000313" key="5">
    <source>
        <dbReference type="EMBL" id="KFH44377.1"/>
    </source>
</evidence>
<dbReference type="SMR" id="A0A086T4U5"/>
<accession>A0A086T4U5</accession>
<dbReference type="InterPro" id="IPR036318">
    <property type="entry name" value="FAD-bd_PCMH-like_sf"/>
</dbReference>
<keyword evidence="6" id="KW-1185">Reference proteome</keyword>
<dbReference type="EMBL" id="JPKY01000049">
    <property type="protein sequence ID" value="KFH44377.1"/>
    <property type="molecule type" value="Genomic_DNA"/>
</dbReference>
<dbReference type="HOGENOM" id="CLU_018354_4_2_1"/>
<dbReference type="PROSITE" id="PS51387">
    <property type="entry name" value="FAD_PCMH"/>
    <property type="match status" value="1"/>
</dbReference>
<dbReference type="OrthoDB" id="9983560at2759"/>
<evidence type="ECO:0000313" key="6">
    <source>
        <dbReference type="Proteomes" id="UP000029964"/>
    </source>
</evidence>
<dbReference type="GO" id="GO:0071949">
    <property type="term" value="F:FAD binding"/>
    <property type="evidence" value="ECO:0007669"/>
    <property type="project" value="InterPro"/>
</dbReference>
<dbReference type="InterPro" id="IPR012951">
    <property type="entry name" value="BBE"/>
</dbReference>
<feature type="signal peptide" evidence="3">
    <location>
        <begin position="1"/>
        <end position="21"/>
    </location>
</feature>
<keyword evidence="3" id="KW-0732">Signal</keyword>
<feature type="chain" id="PRO_5001815423" evidence="3">
    <location>
        <begin position="22"/>
        <end position="584"/>
    </location>
</feature>
<gene>
    <name evidence="5" type="ORF">ACRE_048110</name>
</gene>
<proteinExistence type="inferred from homology"/>
<dbReference type="Gene3D" id="3.30.465.10">
    <property type="match status" value="2"/>
</dbReference>
<evidence type="ECO:0000256" key="2">
    <source>
        <dbReference type="ARBA" id="ARBA00023002"/>
    </source>
</evidence>
<dbReference type="InterPro" id="IPR016169">
    <property type="entry name" value="FAD-bd_PCMH_sub2"/>
</dbReference>
<dbReference type="InterPro" id="IPR006094">
    <property type="entry name" value="Oxid_FAD_bind_N"/>
</dbReference>
<feature type="domain" description="FAD-binding PCMH-type" evidence="4">
    <location>
        <begin position="136"/>
        <end position="315"/>
    </location>
</feature>
<dbReference type="Proteomes" id="UP000029964">
    <property type="component" value="Unassembled WGS sequence"/>
</dbReference>
<reference evidence="6" key="1">
    <citation type="journal article" date="2014" name="Genome Announc.">
        <title>Genome sequence and annotation of Acremonium chrysogenum, producer of the beta-lactam antibiotic cephalosporin C.</title>
        <authorList>
            <person name="Terfehr D."/>
            <person name="Dahlmann T.A."/>
            <person name="Specht T."/>
            <person name="Zadra I."/>
            <person name="Kuernsteiner H."/>
            <person name="Kueck U."/>
        </authorList>
    </citation>
    <scope>NUCLEOTIDE SEQUENCE [LARGE SCALE GENOMIC DNA]</scope>
    <source>
        <strain evidence="6">ATCC 11550 / CBS 779.69 / DSM 880 / IAM 14645 / JCM 23072 / IMI 49137</strain>
    </source>
</reference>
<dbReference type="InterPro" id="IPR050432">
    <property type="entry name" value="FAD-linked_Oxidoreductases_BP"/>
</dbReference>
<evidence type="ECO:0000256" key="1">
    <source>
        <dbReference type="ARBA" id="ARBA00005466"/>
    </source>
</evidence>
<dbReference type="InterPro" id="IPR016166">
    <property type="entry name" value="FAD-bd_PCMH"/>
</dbReference>
<dbReference type="PANTHER" id="PTHR13878:SF91">
    <property type="entry name" value="FAD BINDING DOMAIN PROTEIN (AFU_ORTHOLOGUE AFUA_6G12070)-RELATED"/>
    <property type="match status" value="1"/>
</dbReference>
<evidence type="ECO:0000256" key="3">
    <source>
        <dbReference type="SAM" id="SignalP"/>
    </source>
</evidence>
<dbReference type="SUPFAM" id="SSF56176">
    <property type="entry name" value="FAD-binding/transporter-associated domain-like"/>
    <property type="match status" value="1"/>
</dbReference>
<keyword evidence="2" id="KW-0560">Oxidoreductase</keyword>
<protein>
    <submittedName>
        <fullName evidence="5">6-hydroxy-D-nicotine oxidase-like protein</fullName>
    </submittedName>
</protein>
<dbReference type="Pfam" id="PF08031">
    <property type="entry name" value="BBE"/>
    <property type="match status" value="1"/>
</dbReference>
<name>A0A086T4U5_HAPC1</name>
<dbReference type="GO" id="GO:0016491">
    <property type="term" value="F:oxidoreductase activity"/>
    <property type="evidence" value="ECO:0007669"/>
    <property type="project" value="UniProtKB-KW"/>
</dbReference>
<sequence>MYTLKLPWPCLLTLLLVGAATHDGNSVWAKRTTAFQTRSTAGKSSSPECRCFPGDACWPAPSAWNALNESVSGHLVATVPIGSVCHGDTYDADACGAIQAAWTTAETHTDSSSSVLVPYFANQSCDPFLPRDAPCVVGTYVQYAVGVSGVSDIQSTLSFARENNIRLVVRNTGHDYFGKSTGAGALGVWTHHLKDFDVLDYSSPLYTGKAIRMGAGVQAGDAAAKAFAEGLTLVAGVCPTVGLAGGYTQGGGLGPLTSKYGFGADQVLEWRVVLADGSDVVATPDRHPDLYWALSGGGGGTYGVVYSMTVKAHPNELTTAANLSFSNNGSNDDTFFKAVGAFHAVVPALSDAGGTALWTVQSRGFSLGPVTAPGVTKETLDSILEPVLLRLQYLGIPYSYSSAEFPSYHESNLAYNPPGSTPGVQIGGRLVPRSVFTGNEDGFNQAVRKIVGQGAAVTGVSFTAPNEVNFDNSVNPELRNSMISFQVGTLWNHTDWELNLRNQDLITNTFIPSLADLIPGGGSAYLNQADFREPDWQQVFYGETYETLLQAKARYDPDDLFWGMTAVGSDRWAETEDKRLCRVS</sequence>
<dbReference type="Pfam" id="PF01565">
    <property type="entry name" value="FAD_binding_4"/>
    <property type="match status" value="1"/>
</dbReference>
<comment type="similarity">
    <text evidence="1">Belongs to the oxygen-dependent FAD-linked oxidoreductase family.</text>
</comment>
<organism evidence="5 6">
    <name type="scientific">Hapsidospora chrysogenum (strain ATCC 11550 / CBS 779.69 / DSM 880 / IAM 14645 / JCM 23072 / IMI 49137)</name>
    <name type="common">Acremonium chrysogenum</name>
    <dbReference type="NCBI Taxonomy" id="857340"/>
    <lineage>
        <taxon>Eukaryota</taxon>
        <taxon>Fungi</taxon>
        <taxon>Dikarya</taxon>
        <taxon>Ascomycota</taxon>
        <taxon>Pezizomycotina</taxon>
        <taxon>Sordariomycetes</taxon>
        <taxon>Hypocreomycetidae</taxon>
        <taxon>Hypocreales</taxon>
        <taxon>Bionectriaceae</taxon>
        <taxon>Hapsidospora</taxon>
    </lineage>
</organism>
<dbReference type="AlphaFoldDB" id="A0A086T4U5"/>
<dbReference type="STRING" id="857340.A0A086T4U5"/>
<dbReference type="PANTHER" id="PTHR13878">
    <property type="entry name" value="GULONOLACTONE OXIDASE"/>
    <property type="match status" value="1"/>
</dbReference>
<comment type="caution">
    <text evidence="5">The sequence shown here is derived from an EMBL/GenBank/DDBJ whole genome shotgun (WGS) entry which is preliminary data.</text>
</comment>